<dbReference type="AlphaFoldDB" id="A0A161HUR8"/>
<gene>
    <name evidence="1" type="ORF">GFC30_132</name>
</gene>
<keyword evidence="2" id="KW-1185">Reference proteome</keyword>
<dbReference type="Proteomes" id="UP000076865">
    <property type="component" value="Chromosome"/>
</dbReference>
<dbReference type="KEGG" id="aamy:GFC30_132"/>
<sequence>MEKVRVEGEENECFTAKESNETSVFVHVGA</sequence>
<evidence type="ECO:0000313" key="1">
    <source>
        <dbReference type="EMBL" id="ANB61634.1"/>
    </source>
</evidence>
<evidence type="ECO:0000313" key="2">
    <source>
        <dbReference type="Proteomes" id="UP000076865"/>
    </source>
</evidence>
<protein>
    <submittedName>
        <fullName evidence="1">Uncharacterized protein</fullName>
    </submittedName>
</protein>
<proteinExistence type="predicted"/>
<organism evidence="1 2">
    <name type="scientific">Anoxybacteroides amylolyticum</name>
    <dbReference type="NCBI Taxonomy" id="294699"/>
    <lineage>
        <taxon>Bacteria</taxon>
        <taxon>Bacillati</taxon>
        <taxon>Bacillota</taxon>
        <taxon>Bacilli</taxon>
        <taxon>Bacillales</taxon>
        <taxon>Anoxybacillaceae</taxon>
        <taxon>Anoxybacteroides</taxon>
    </lineage>
</organism>
<accession>A0A161HUR8</accession>
<dbReference type="EMBL" id="CP015438">
    <property type="protein sequence ID" value="ANB61634.1"/>
    <property type="molecule type" value="Genomic_DNA"/>
</dbReference>
<name>A0A161HUR8_9BACL</name>
<reference evidence="1 2" key="1">
    <citation type="journal article" date="2006" name="Syst. Appl. Microbiol.">
        <title>Anoxybacillus amylolyticus sp. nov., a thermophilic amylase producing bacterium isolated from Mount Rittmann (Antarctica).</title>
        <authorList>
            <person name="Poli A."/>
            <person name="Esposito E."/>
            <person name="Lama L."/>
            <person name="Orlando P."/>
            <person name="Nicolaus G."/>
            <person name="de Appolonia F."/>
            <person name="Gambacorta A."/>
            <person name="Nicolaus B."/>
        </authorList>
    </citation>
    <scope>NUCLEOTIDE SEQUENCE [LARGE SCALE GENOMIC DNA]</scope>
    <source>
        <strain evidence="1 2">DSM 15939</strain>
    </source>
</reference>